<keyword evidence="2" id="KW-1133">Transmembrane helix</keyword>
<organism evidence="3 4">
    <name type="scientific">Salinithrix halophila</name>
    <dbReference type="NCBI Taxonomy" id="1485204"/>
    <lineage>
        <taxon>Bacteria</taxon>
        <taxon>Bacillati</taxon>
        <taxon>Bacillota</taxon>
        <taxon>Bacilli</taxon>
        <taxon>Bacillales</taxon>
        <taxon>Thermoactinomycetaceae</taxon>
        <taxon>Salinithrix</taxon>
    </lineage>
</organism>
<keyword evidence="2" id="KW-0812">Transmembrane</keyword>
<keyword evidence="3" id="KW-0540">Nuclease</keyword>
<name>A0ABV8JBP1_9BACL</name>
<feature type="compositionally biased region" description="Polar residues" evidence="1">
    <location>
        <begin position="77"/>
        <end position="90"/>
    </location>
</feature>
<keyword evidence="3" id="KW-0255">Endonuclease</keyword>
<dbReference type="EMBL" id="JBHSAP010000001">
    <property type="protein sequence ID" value="MFC4075235.1"/>
    <property type="molecule type" value="Genomic_DNA"/>
</dbReference>
<dbReference type="Pfam" id="PF12639">
    <property type="entry name" value="Colicin-DNase"/>
    <property type="match status" value="1"/>
</dbReference>
<reference evidence="4" key="1">
    <citation type="journal article" date="2019" name="Int. J. Syst. Evol. Microbiol.">
        <title>The Global Catalogue of Microorganisms (GCM) 10K type strain sequencing project: providing services to taxonomists for standard genome sequencing and annotation.</title>
        <authorList>
            <consortium name="The Broad Institute Genomics Platform"/>
            <consortium name="The Broad Institute Genome Sequencing Center for Infectious Disease"/>
            <person name="Wu L."/>
            <person name="Ma J."/>
        </authorList>
    </citation>
    <scope>NUCLEOTIDE SEQUENCE [LARGE SCALE GENOMIC DNA]</scope>
    <source>
        <strain evidence="4">IBRC-M 10813</strain>
    </source>
</reference>
<dbReference type="Proteomes" id="UP001595843">
    <property type="component" value="Unassembled WGS sequence"/>
</dbReference>
<dbReference type="GO" id="GO:0004519">
    <property type="term" value="F:endonuclease activity"/>
    <property type="evidence" value="ECO:0007669"/>
    <property type="project" value="UniProtKB-KW"/>
</dbReference>
<proteinExistence type="predicted"/>
<gene>
    <name evidence="3" type="ORF">ACFOUO_00150</name>
</gene>
<keyword evidence="2" id="KW-0472">Membrane</keyword>
<evidence type="ECO:0000256" key="1">
    <source>
        <dbReference type="SAM" id="MobiDB-lite"/>
    </source>
</evidence>
<dbReference type="RefSeq" id="WP_380700959.1">
    <property type="nucleotide sequence ID" value="NZ_JBHSAP010000001.1"/>
</dbReference>
<feature type="region of interest" description="Disordered" evidence="1">
    <location>
        <begin position="68"/>
        <end position="97"/>
    </location>
</feature>
<sequence>MNFLRRIVGSLQDKKGASTIEYIITMAVAALFGSILLNILFTYAVEKPMKYVIEMQIHCINQDPECKATAEDGETDQGGNSSKGSASNHGKPSEDKGFWDKLMREAGEKWDGFKESTSRMASDVKKDAQEFADHPWESVKDFASDTWEGMKYAGEVTWEWTKEHKEEIAAVATIAAGVGLLFVPGGQAFGAGILIGAGIGGGISVAQGNDLKTIMADTAIGGLAGAVGGGVSGGVARGLGRYVTTKAAQIMGNSAGGAAGSIADNLFRGHKINWKNALASAILAGGITHGVQLAQTASPVLGITPKAQQAASQSAKHGDDVATKGTAQIVDDAGKTFAKDGKRYYVDWQGKTQELTGGQYAGVGHTKIVDGKEVTIPYNEKGYAVFDKWNRYSTKLDESLWFKGDKTQFRALNKEFYEVISKSETKKSEINKVFFDNIRNGTGSPGENLTRKLTAFLNKNTELKESLSESEIRSLTSGKGDAGLYDKITKDPNLRKKFEDANMNWIKQGKEPVGFTWHHHQDRGKMQLVEYKYHAHSPHTGGRQTWGGSKR</sequence>
<evidence type="ECO:0000313" key="4">
    <source>
        <dbReference type="Proteomes" id="UP001595843"/>
    </source>
</evidence>
<protein>
    <submittedName>
        <fullName evidence="3">HNH endonuclease</fullName>
    </submittedName>
</protein>
<keyword evidence="4" id="KW-1185">Reference proteome</keyword>
<evidence type="ECO:0000256" key="2">
    <source>
        <dbReference type="SAM" id="Phobius"/>
    </source>
</evidence>
<feature type="transmembrane region" description="Helical" evidence="2">
    <location>
        <begin position="20"/>
        <end position="45"/>
    </location>
</feature>
<accession>A0ABV8JBP1</accession>
<comment type="caution">
    <text evidence="3">The sequence shown here is derived from an EMBL/GenBank/DDBJ whole genome shotgun (WGS) entry which is preliminary data.</text>
</comment>
<keyword evidence="3" id="KW-0378">Hydrolase</keyword>
<evidence type="ECO:0000313" key="3">
    <source>
        <dbReference type="EMBL" id="MFC4075235.1"/>
    </source>
</evidence>